<feature type="transmembrane region" description="Helical" evidence="1">
    <location>
        <begin position="45"/>
        <end position="66"/>
    </location>
</feature>
<feature type="transmembrane region" description="Helical" evidence="1">
    <location>
        <begin position="78"/>
        <end position="98"/>
    </location>
</feature>
<gene>
    <name evidence="2" type="primary">Bm13460</name>
    <name evidence="2" type="ORF">BM_Bm13460</name>
</gene>
<keyword evidence="1" id="KW-1133">Transmembrane helix</keyword>
<reference evidence="2" key="1">
    <citation type="journal article" date="2007" name="Science">
        <title>Draft genome of the filarial nematode parasite Brugia malayi.</title>
        <authorList>
            <person name="Ghedin E."/>
            <person name="Wang S."/>
            <person name="Spiro D."/>
            <person name="Caler E."/>
            <person name="Zhao Q."/>
            <person name="Crabtree J."/>
            <person name="Allen J.E."/>
            <person name="Delcher A.L."/>
            <person name="Guiliano D.B."/>
            <person name="Miranda-Saavedra D."/>
            <person name="Angiuoli S.V."/>
            <person name="Creasy T."/>
            <person name="Amedeo P."/>
            <person name="Haas B."/>
            <person name="El-Sayed N.M."/>
            <person name="Wortman J.R."/>
            <person name="Feldblyum T."/>
            <person name="Tallon L."/>
            <person name="Schatz M."/>
            <person name="Shumway M."/>
            <person name="Koo H."/>
            <person name="Salzberg S.L."/>
            <person name="Schobel S."/>
            <person name="Pertea M."/>
            <person name="Pop M."/>
            <person name="White O."/>
            <person name="Barton G.J."/>
            <person name="Carlow C.K."/>
            <person name="Crawford M.J."/>
            <person name="Daub J."/>
            <person name="Dimmic M.W."/>
            <person name="Estes C.F."/>
            <person name="Foster J.M."/>
            <person name="Ganatra M."/>
            <person name="Gregory W.F."/>
            <person name="Johnson N.M."/>
            <person name="Jin J."/>
            <person name="Komuniecki R."/>
            <person name="Korf I."/>
            <person name="Kumar S."/>
            <person name="Laney S."/>
            <person name="Li B.W."/>
            <person name="Li W."/>
            <person name="Lindblom T.H."/>
            <person name="Lustigman S."/>
            <person name="Ma D."/>
            <person name="Maina C.V."/>
            <person name="Martin D.M."/>
            <person name="McCarter J.P."/>
            <person name="McReynolds L."/>
            <person name="Mitreva M."/>
            <person name="Nutman T.B."/>
            <person name="Parkinson J."/>
            <person name="Peregrin-Alvarez J.M."/>
            <person name="Poole C."/>
            <person name="Ren Q."/>
            <person name="Saunders L."/>
            <person name="Sluder A.E."/>
            <person name="Smith K."/>
            <person name="Stanke M."/>
            <person name="Unnasch T.R."/>
            <person name="Ware J."/>
            <person name="Wei A.D."/>
            <person name="Weil G."/>
            <person name="Williams D.J."/>
            <person name="Zhang Y."/>
            <person name="Williams S.A."/>
            <person name="Fraser-Liggett C."/>
            <person name="Slatko B."/>
            <person name="Blaxter M.L."/>
            <person name="Scott A.L."/>
        </authorList>
    </citation>
    <scope>NUCLEOTIDE SEQUENCE</scope>
    <source>
        <strain evidence="2">FR3</strain>
    </source>
</reference>
<organism evidence="2">
    <name type="scientific">Brugia malayi</name>
    <name type="common">Filarial nematode worm</name>
    <dbReference type="NCBI Taxonomy" id="6279"/>
    <lineage>
        <taxon>Eukaryota</taxon>
        <taxon>Metazoa</taxon>
        <taxon>Ecdysozoa</taxon>
        <taxon>Nematoda</taxon>
        <taxon>Chromadorea</taxon>
        <taxon>Rhabditida</taxon>
        <taxon>Spirurina</taxon>
        <taxon>Spiruromorpha</taxon>
        <taxon>Filarioidea</taxon>
        <taxon>Onchocercidae</taxon>
        <taxon>Brugia</taxon>
    </lineage>
</organism>
<dbReference type="AlphaFoldDB" id="A0A1I9G2G5"/>
<name>A0A1I9G2G5_BRUMA</name>
<reference evidence="2" key="2">
    <citation type="submission" date="2012-12" db="EMBL/GenBank/DDBJ databases">
        <authorList>
            <consortium name="WormBase Consortium"/>
            <person name="Ghedin E."/>
            <person name="Paulini M."/>
        </authorList>
    </citation>
    <scope>NUCLEOTIDE SEQUENCE</scope>
    <source>
        <strain evidence="2">FR3</strain>
    </source>
</reference>
<sequence length="103" mass="11364">MDDDNEDEAVLYCCVEVHLRSRYDCNFVQQMQVSLSVLHDGTAQAALVTLFTSVVTILSASTLAEVEVTSIAVPRRLFSLLACIVVARLRAPIHIIAFKQLVT</sequence>
<dbReference type="EMBL" id="LN856957">
    <property type="protein sequence ID" value="CDP95930.1"/>
    <property type="molecule type" value="Genomic_DNA"/>
</dbReference>
<evidence type="ECO:0000313" key="2">
    <source>
        <dbReference type="EMBL" id="CDP95930.1"/>
    </source>
</evidence>
<accession>A0A1I9G2G5</accession>
<protein>
    <submittedName>
        <fullName evidence="2">Bm13460</fullName>
    </submittedName>
</protein>
<keyword evidence="1" id="KW-0472">Membrane</keyword>
<keyword evidence="1" id="KW-0812">Transmembrane</keyword>
<proteinExistence type="predicted"/>
<evidence type="ECO:0000256" key="1">
    <source>
        <dbReference type="SAM" id="Phobius"/>
    </source>
</evidence>